<sequence length="192" mass="22586">MMLLLRFKIVVVIVIQIDFRRARAFHRGQCNEYDDRQYHQNAEDNQDKSNSIVDSAKDVKLSARRLLRRRGCGRCRFGSVGYGHHAVCQRAVRSRRVISFDRNVQVSRRTKLNLLVKCRFPDRKEVVVFDDANDRFRNRDSREFHCAVVCDCYARGELPVLLRPGGHRLRANRNIDLRCIHIGIYFIDVRGR</sequence>
<protein>
    <submittedName>
        <fullName evidence="1">Uncharacterized protein</fullName>
    </submittedName>
</protein>
<evidence type="ECO:0000313" key="1">
    <source>
        <dbReference type="EMBL" id="MPM53035.1"/>
    </source>
</evidence>
<organism evidence="1">
    <name type="scientific">bioreactor metagenome</name>
    <dbReference type="NCBI Taxonomy" id="1076179"/>
    <lineage>
        <taxon>unclassified sequences</taxon>
        <taxon>metagenomes</taxon>
        <taxon>ecological metagenomes</taxon>
    </lineage>
</organism>
<reference evidence="1" key="1">
    <citation type="submission" date="2019-08" db="EMBL/GenBank/DDBJ databases">
        <authorList>
            <person name="Kucharzyk K."/>
            <person name="Murdoch R.W."/>
            <person name="Higgins S."/>
            <person name="Loffler F."/>
        </authorList>
    </citation>
    <scope>NUCLEOTIDE SEQUENCE</scope>
</reference>
<proteinExistence type="predicted"/>
<comment type="caution">
    <text evidence="1">The sequence shown here is derived from an EMBL/GenBank/DDBJ whole genome shotgun (WGS) entry which is preliminary data.</text>
</comment>
<gene>
    <name evidence="1" type="ORF">SDC9_99799</name>
</gene>
<name>A0A645AIJ7_9ZZZZ</name>
<dbReference type="EMBL" id="VSSQ01014143">
    <property type="protein sequence ID" value="MPM53035.1"/>
    <property type="molecule type" value="Genomic_DNA"/>
</dbReference>
<dbReference type="AlphaFoldDB" id="A0A645AIJ7"/>
<accession>A0A645AIJ7</accession>